<keyword evidence="1" id="KW-0233">DNA recombination</keyword>
<accession>A0A6N2M9U0</accession>
<keyword evidence="1" id="KW-0227">DNA damage</keyword>
<comment type="cofactor">
    <cofactor evidence="1">
        <name>Mg(2+)</name>
        <dbReference type="ChEBI" id="CHEBI:18420"/>
    </cofactor>
</comment>
<keyword evidence="1" id="KW-0347">Helicase</keyword>
<comment type="similarity">
    <text evidence="1">Belongs to the helicase family.</text>
</comment>
<dbReference type="SUPFAM" id="SSF50249">
    <property type="entry name" value="Nucleic acid-binding proteins"/>
    <property type="match status" value="1"/>
</dbReference>
<reference evidence="4" key="1">
    <citation type="submission" date="2019-03" db="EMBL/GenBank/DDBJ databases">
        <authorList>
            <person name="Mank J."/>
            <person name="Almeida P."/>
        </authorList>
    </citation>
    <scope>NUCLEOTIDE SEQUENCE</scope>
    <source>
        <strain evidence="4">78183</strain>
    </source>
</reference>
<evidence type="ECO:0000259" key="3">
    <source>
        <dbReference type="Pfam" id="PF05970"/>
    </source>
</evidence>
<dbReference type="GO" id="GO:0043139">
    <property type="term" value="F:5'-3' DNA helicase activity"/>
    <property type="evidence" value="ECO:0007669"/>
    <property type="project" value="UniProtKB-EC"/>
</dbReference>
<dbReference type="GO" id="GO:0005524">
    <property type="term" value="F:ATP binding"/>
    <property type="evidence" value="ECO:0007669"/>
    <property type="project" value="UniProtKB-KW"/>
</dbReference>
<keyword evidence="1" id="KW-0378">Hydrolase</keyword>
<organism evidence="4">
    <name type="scientific">Salix viminalis</name>
    <name type="common">Common osier</name>
    <name type="synonym">Basket willow</name>
    <dbReference type="NCBI Taxonomy" id="40686"/>
    <lineage>
        <taxon>Eukaryota</taxon>
        <taxon>Viridiplantae</taxon>
        <taxon>Streptophyta</taxon>
        <taxon>Embryophyta</taxon>
        <taxon>Tracheophyta</taxon>
        <taxon>Spermatophyta</taxon>
        <taxon>Magnoliopsida</taxon>
        <taxon>eudicotyledons</taxon>
        <taxon>Gunneridae</taxon>
        <taxon>Pentapetalae</taxon>
        <taxon>rosids</taxon>
        <taxon>fabids</taxon>
        <taxon>Malpighiales</taxon>
        <taxon>Salicaceae</taxon>
        <taxon>Saliceae</taxon>
        <taxon>Salix</taxon>
    </lineage>
</organism>
<dbReference type="GO" id="GO:0016787">
    <property type="term" value="F:hydrolase activity"/>
    <property type="evidence" value="ECO:0007669"/>
    <property type="project" value="UniProtKB-KW"/>
</dbReference>
<comment type="catalytic activity">
    <reaction evidence="1">
        <text>ATP + H2O = ADP + phosphate + H(+)</text>
        <dbReference type="Rhea" id="RHEA:13065"/>
        <dbReference type="ChEBI" id="CHEBI:15377"/>
        <dbReference type="ChEBI" id="CHEBI:15378"/>
        <dbReference type="ChEBI" id="CHEBI:30616"/>
        <dbReference type="ChEBI" id="CHEBI:43474"/>
        <dbReference type="ChEBI" id="CHEBI:456216"/>
        <dbReference type="EC" id="5.6.2.3"/>
    </reaction>
</comment>
<dbReference type="InterPro" id="IPR027417">
    <property type="entry name" value="P-loop_NTPase"/>
</dbReference>
<dbReference type="InterPro" id="IPR010285">
    <property type="entry name" value="DNA_helicase_pif1-like_DEAD"/>
</dbReference>
<dbReference type="SUPFAM" id="SSF52540">
    <property type="entry name" value="P-loop containing nucleoside triphosphate hydrolases"/>
    <property type="match status" value="1"/>
</dbReference>
<dbReference type="GO" id="GO:0006281">
    <property type="term" value="P:DNA repair"/>
    <property type="evidence" value="ECO:0007669"/>
    <property type="project" value="UniProtKB-KW"/>
</dbReference>
<name>A0A6N2M9U0_SALVM</name>
<gene>
    <name evidence="4" type="ORF">SVIM_LOCUS334745</name>
</gene>
<evidence type="ECO:0000256" key="2">
    <source>
        <dbReference type="SAM" id="MobiDB-lite"/>
    </source>
</evidence>
<feature type="compositionally biased region" description="Low complexity" evidence="2">
    <location>
        <begin position="362"/>
        <end position="376"/>
    </location>
</feature>
<dbReference type="GO" id="GO:0000723">
    <property type="term" value="P:telomere maintenance"/>
    <property type="evidence" value="ECO:0007669"/>
    <property type="project" value="InterPro"/>
</dbReference>
<proteinExistence type="inferred from homology"/>
<keyword evidence="1" id="KW-0547">Nucleotide-binding</keyword>
<evidence type="ECO:0000313" key="4">
    <source>
        <dbReference type="EMBL" id="VFU50317.1"/>
    </source>
</evidence>
<protein>
    <recommendedName>
        <fullName evidence="1">ATP-dependent DNA helicase</fullName>
        <ecNumber evidence="1">5.6.2.3</ecNumber>
    </recommendedName>
</protein>
<dbReference type="InterPro" id="IPR012340">
    <property type="entry name" value="NA-bd_OB-fold"/>
</dbReference>
<dbReference type="GO" id="GO:0006310">
    <property type="term" value="P:DNA recombination"/>
    <property type="evidence" value="ECO:0007669"/>
    <property type="project" value="UniProtKB-KW"/>
</dbReference>
<feature type="region of interest" description="Disordered" evidence="2">
    <location>
        <begin position="356"/>
        <end position="376"/>
    </location>
</feature>
<feature type="domain" description="DNA helicase Pif1-like DEAD-box helicase" evidence="3">
    <location>
        <begin position="65"/>
        <end position="144"/>
    </location>
</feature>
<keyword evidence="1" id="KW-0067">ATP-binding</keyword>
<dbReference type="EC" id="5.6.2.3" evidence="1"/>
<keyword evidence="1" id="KW-0234">DNA repair</keyword>
<sequence length="444" mass="49831">MKLRNYVLYELELLFNVASTSLEKYKLPMPNERLLAEIRNRLLREELNYDIVDLKSQHSIAFPLLNQCQRNIYEYVVTTVMQKKQALIFVHGHGGTGKTFLWHTIISRIRSEGLIVLAVASSGIASLLLPGGCTAHSRFKIPLVNIRFTCRASIVDFDIFNGWWYPSCPHCNKKLGGTANNPVCMDHEAITSLPVPWFRLDCVVTNEIDVTNFLMVGKVAENFFGSSAHQYVYDRGFNDPSTIAPPMASKLNKIFIFQLRFGTFRSTINRCDILITNVFDDVPIESGDIQQDQLSQISNVDESINVFASAADPSTPANIAYKNSSSTSPLTINPLDTQQVQGITLDARPKRKLDFDSDDLQQSEGSICSSNSSSLSSRSAVTDYTHHQHDENQLPLLLVIDFELPVTVQLAQRSLLKGLIEKDACCLLESYDQWILSLGELYIP</sequence>
<evidence type="ECO:0000256" key="1">
    <source>
        <dbReference type="RuleBase" id="RU363044"/>
    </source>
</evidence>
<dbReference type="Pfam" id="PF05970">
    <property type="entry name" value="PIF1"/>
    <property type="match status" value="1"/>
</dbReference>
<dbReference type="AlphaFoldDB" id="A0A6N2M9U0"/>
<dbReference type="EMBL" id="CAADRP010001725">
    <property type="protein sequence ID" value="VFU50317.1"/>
    <property type="molecule type" value="Genomic_DNA"/>
</dbReference>
<dbReference type="PANTHER" id="PTHR10492">
    <property type="match status" value="1"/>
</dbReference>
<dbReference type="PANTHER" id="PTHR10492:SF57">
    <property type="entry name" value="ATP-DEPENDENT DNA HELICASE"/>
    <property type="match status" value="1"/>
</dbReference>
<dbReference type="Gene3D" id="3.40.50.300">
    <property type="entry name" value="P-loop containing nucleotide triphosphate hydrolases"/>
    <property type="match status" value="1"/>
</dbReference>
<dbReference type="Gene3D" id="2.40.50.140">
    <property type="entry name" value="Nucleic acid-binding proteins"/>
    <property type="match status" value="1"/>
</dbReference>